<dbReference type="EMBL" id="VUNJ01000013">
    <property type="protein sequence ID" value="MST92628.1"/>
    <property type="molecule type" value="Genomic_DNA"/>
</dbReference>
<dbReference type="Proteomes" id="UP000431913">
    <property type="component" value="Unassembled WGS sequence"/>
</dbReference>
<dbReference type="Proteomes" id="UP000032483">
    <property type="component" value="Unassembled WGS sequence"/>
</dbReference>
<dbReference type="GeneID" id="42858050"/>
<evidence type="ECO:0000313" key="1">
    <source>
        <dbReference type="EMBL" id="KJF38829.1"/>
    </source>
</evidence>
<gene>
    <name evidence="2" type="ORF">ASJ35_11850</name>
    <name evidence="3" type="ORF">FYJ76_11915</name>
    <name evidence="1" type="ORF">TQ39_15955</name>
</gene>
<evidence type="ECO:0000313" key="2">
    <source>
        <dbReference type="EMBL" id="KUE75733.1"/>
    </source>
</evidence>
<evidence type="ECO:0000313" key="6">
    <source>
        <dbReference type="Proteomes" id="UP000431913"/>
    </source>
</evidence>
<dbReference type="Proteomes" id="UP000053433">
    <property type="component" value="Unassembled WGS sequence"/>
</dbReference>
<evidence type="ECO:0000313" key="5">
    <source>
        <dbReference type="Proteomes" id="UP000053433"/>
    </source>
</evidence>
<dbReference type="RefSeq" id="WP_009324288.1">
    <property type="nucleotide sequence ID" value="NZ_CAOJUJ010000066.1"/>
</dbReference>
<dbReference type="EMBL" id="LMUA01000016">
    <property type="protein sequence ID" value="KUE75733.1"/>
    <property type="molecule type" value="Genomic_DNA"/>
</dbReference>
<reference evidence="3 6" key="3">
    <citation type="submission" date="2019-08" db="EMBL/GenBank/DDBJ databases">
        <title>In-depth cultivation of the pig gut microbiome towards novel bacterial diversity and tailored functional studies.</title>
        <authorList>
            <person name="Wylensek D."/>
            <person name="Hitch T.C.A."/>
            <person name="Clavel T."/>
        </authorList>
    </citation>
    <scope>NUCLEOTIDE SEQUENCE [LARGE SCALE GENOMIC DNA]</scope>
    <source>
        <strain evidence="3 6">WCA3-601-WT-6J</strain>
    </source>
</reference>
<dbReference type="AlphaFoldDB" id="A0A0D8IWH1"/>
<evidence type="ECO:0000313" key="4">
    <source>
        <dbReference type="Proteomes" id="UP000032483"/>
    </source>
</evidence>
<accession>A0A0W7TPQ2</accession>
<dbReference type="EMBL" id="JXXK01000030">
    <property type="protein sequence ID" value="KJF38829.1"/>
    <property type="molecule type" value="Genomic_DNA"/>
</dbReference>
<sequence length="87" mass="9785">MESIIVALITGVLSLVGVVITNTAAARRTENKITTAQAVTDTKLDELTREVREHNGFARRMPVVEEQIKVANHRISDLEKWMEGKRQ</sequence>
<name>A0A0D8IWH1_9FIRM</name>
<reference evidence="1" key="1">
    <citation type="submission" date="2015-02" db="EMBL/GenBank/DDBJ databases">
        <title>A novel member of the family Ruminococcaceae isolated from human feces.</title>
        <authorList>
            <person name="Shkoporov A.N."/>
            <person name="Chaplin A.V."/>
            <person name="Motuzova O.V."/>
            <person name="Kafarskaia L.I."/>
            <person name="Khokhlova E.V."/>
            <person name="Efimov B.A."/>
        </authorList>
    </citation>
    <scope>NUCLEOTIDE SEQUENCE [LARGE SCALE GENOMIC DNA]</scope>
    <source>
        <strain evidence="1">585-1</strain>
    </source>
</reference>
<accession>A0A0D8IWH1</accession>
<evidence type="ECO:0000313" key="3">
    <source>
        <dbReference type="EMBL" id="MST92628.1"/>
    </source>
</evidence>
<comment type="caution">
    <text evidence="1">The sequence shown here is derived from an EMBL/GenBank/DDBJ whole genome shotgun (WGS) entry which is preliminary data.</text>
</comment>
<proteinExistence type="predicted"/>
<protein>
    <submittedName>
        <fullName evidence="1">Uncharacterized protein</fullName>
    </submittedName>
</protein>
<keyword evidence="4" id="KW-1185">Reference proteome</keyword>
<reference evidence="2 5" key="2">
    <citation type="submission" date="2015-10" db="EMBL/GenBank/DDBJ databases">
        <title>A novel member of the family Ruminococcaceae isolated from human faeces.</title>
        <authorList>
            <person name="Shkoporov A.N."/>
            <person name="Chaplin A.V."/>
            <person name="Motuzova O.V."/>
            <person name="Kafarskaia L.I."/>
            <person name="Efimov B.A."/>
        </authorList>
    </citation>
    <scope>NUCLEOTIDE SEQUENCE [LARGE SCALE GENOMIC DNA]</scope>
    <source>
        <strain evidence="2 5">668</strain>
    </source>
</reference>
<organism evidence="1 4">
    <name type="scientific">Ruthenibacterium lactatiformans</name>
    <dbReference type="NCBI Taxonomy" id="1550024"/>
    <lineage>
        <taxon>Bacteria</taxon>
        <taxon>Bacillati</taxon>
        <taxon>Bacillota</taxon>
        <taxon>Clostridia</taxon>
        <taxon>Eubacteriales</taxon>
        <taxon>Oscillospiraceae</taxon>
        <taxon>Ruthenibacterium</taxon>
    </lineage>
</organism>